<dbReference type="KEGG" id="mhey:H2LOC_013380"/>
<dbReference type="OrthoDB" id="8453294at2"/>
<dbReference type="PANTHER" id="PTHR35024:SF4">
    <property type="entry name" value="POLYMER-FORMING CYTOSKELETAL PROTEIN"/>
    <property type="match status" value="1"/>
</dbReference>
<protein>
    <submittedName>
        <fullName evidence="2">Polymer-forming cytoskeletal protein</fullName>
    </submittedName>
</protein>
<proteinExistence type="inferred from homology"/>
<evidence type="ECO:0000313" key="3">
    <source>
        <dbReference type="Proteomes" id="UP000309061"/>
    </source>
</evidence>
<dbReference type="Pfam" id="PF04519">
    <property type="entry name" value="Bactofilin"/>
    <property type="match status" value="1"/>
</dbReference>
<dbReference type="PANTHER" id="PTHR35024">
    <property type="entry name" value="HYPOTHETICAL CYTOSOLIC PROTEIN"/>
    <property type="match status" value="1"/>
</dbReference>
<organism evidence="2 3">
    <name type="scientific">Methylocystis heyeri</name>
    <dbReference type="NCBI Taxonomy" id="391905"/>
    <lineage>
        <taxon>Bacteria</taxon>
        <taxon>Pseudomonadati</taxon>
        <taxon>Pseudomonadota</taxon>
        <taxon>Alphaproteobacteria</taxon>
        <taxon>Hyphomicrobiales</taxon>
        <taxon>Methylocystaceae</taxon>
        <taxon>Methylocystis</taxon>
    </lineage>
</organism>
<comment type="similarity">
    <text evidence="1">Belongs to the bactofilin family.</text>
</comment>
<dbReference type="AlphaFoldDB" id="A0A6B8KJ68"/>
<evidence type="ECO:0000313" key="2">
    <source>
        <dbReference type="EMBL" id="QGM46608.1"/>
    </source>
</evidence>
<gene>
    <name evidence="2" type="ORF">H2LOC_013380</name>
</gene>
<keyword evidence="3" id="KW-1185">Reference proteome</keyword>
<evidence type="ECO:0000256" key="1">
    <source>
        <dbReference type="ARBA" id="ARBA00044755"/>
    </source>
</evidence>
<accession>A0A6B8KJ68</accession>
<sequence length="159" mass="16966">MSDFRPEEKNAVYIGEGVRVTGVISAEDTVVVDGIVEGEIACERLVIGPTGVVQGTVAVTDADIHGKVGSEITVKQLLVVRATGRVEGKWGYGEIEVEKGGVLSGQGESTGLLFEEEEQSVSRVSVVNARAEEEDEVEAANLRVASVASRTLRERRKLV</sequence>
<dbReference type="InterPro" id="IPR007607">
    <property type="entry name" value="BacA/B"/>
</dbReference>
<dbReference type="EMBL" id="CP046052">
    <property type="protein sequence ID" value="QGM46608.1"/>
    <property type="molecule type" value="Genomic_DNA"/>
</dbReference>
<dbReference type="Proteomes" id="UP000309061">
    <property type="component" value="Chromosome"/>
</dbReference>
<reference evidence="2 3" key="1">
    <citation type="submission" date="2019-11" db="EMBL/GenBank/DDBJ databases">
        <title>The genome sequence of Methylocystis heyeri.</title>
        <authorList>
            <person name="Oshkin I.Y."/>
            <person name="Miroshnikov K."/>
            <person name="Dedysh S.N."/>
        </authorList>
    </citation>
    <scope>NUCLEOTIDE SEQUENCE [LARGE SCALE GENOMIC DNA]</scope>
    <source>
        <strain evidence="2 3">H2</strain>
    </source>
</reference>
<name>A0A6B8KJ68_9HYPH</name>